<keyword evidence="2" id="KW-0812">Transmembrane</keyword>
<evidence type="ECO:0000313" key="5">
    <source>
        <dbReference type="Proteomes" id="UP000826271"/>
    </source>
</evidence>
<dbReference type="Gene3D" id="1.10.510.10">
    <property type="entry name" value="Transferase(Phosphotransferase) domain 1"/>
    <property type="match status" value="2"/>
</dbReference>
<dbReference type="GO" id="GO:0016020">
    <property type="term" value="C:membrane"/>
    <property type="evidence" value="ECO:0007669"/>
    <property type="project" value="UniProtKB-SubCell"/>
</dbReference>
<dbReference type="PANTHER" id="PTHR48006">
    <property type="entry name" value="LEUCINE-RICH REPEAT-CONTAINING PROTEIN DDB_G0281931-RELATED"/>
    <property type="match status" value="1"/>
</dbReference>
<dbReference type="EMBL" id="WHWC01000013">
    <property type="protein sequence ID" value="KAG8371647.1"/>
    <property type="molecule type" value="Genomic_DNA"/>
</dbReference>
<name>A0AAV6WTT9_9LAMI</name>
<dbReference type="SUPFAM" id="SSF56112">
    <property type="entry name" value="Protein kinase-like (PK-like)"/>
    <property type="match status" value="1"/>
</dbReference>
<dbReference type="PROSITE" id="PS50011">
    <property type="entry name" value="PROTEIN_KINASE_DOM"/>
    <property type="match status" value="1"/>
</dbReference>
<reference evidence="4" key="1">
    <citation type="submission" date="2019-10" db="EMBL/GenBank/DDBJ databases">
        <authorList>
            <person name="Zhang R."/>
            <person name="Pan Y."/>
            <person name="Wang J."/>
            <person name="Ma R."/>
            <person name="Yu S."/>
        </authorList>
    </citation>
    <scope>NUCLEOTIDE SEQUENCE</scope>
    <source>
        <strain evidence="4">LA-IB0</strain>
        <tissue evidence="4">Leaf</tissue>
    </source>
</reference>
<evidence type="ECO:0000259" key="3">
    <source>
        <dbReference type="PROSITE" id="PS50011"/>
    </source>
</evidence>
<evidence type="ECO:0000313" key="4">
    <source>
        <dbReference type="EMBL" id="KAG8371647.1"/>
    </source>
</evidence>
<dbReference type="AlphaFoldDB" id="A0AAV6WTT9"/>
<keyword evidence="2" id="KW-0472">Membrane</keyword>
<proteinExistence type="predicted"/>
<feature type="transmembrane region" description="Helical" evidence="2">
    <location>
        <begin position="29"/>
        <end position="48"/>
    </location>
</feature>
<dbReference type="GO" id="GO:0004672">
    <property type="term" value="F:protein kinase activity"/>
    <property type="evidence" value="ECO:0007669"/>
    <property type="project" value="InterPro"/>
</dbReference>
<keyword evidence="2" id="KW-1133">Transmembrane helix</keyword>
<evidence type="ECO:0000256" key="1">
    <source>
        <dbReference type="ARBA" id="ARBA00004479"/>
    </source>
</evidence>
<dbReference type="InterPro" id="IPR051824">
    <property type="entry name" value="LRR_Rcpt-Like_S/T_Kinase"/>
</dbReference>
<dbReference type="InterPro" id="IPR000719">
    <property type="entry name" value="Prot_kinase_dom"/>
</dbReference>
<gene>
    <name evidence="4" type="ORF">BUALT_Bualt13G0109900</name>
</gene>
<accession>A0AAV6WTT9</accession>
<evidence type="ECO:0000256" key="2">
    <source>
        <dbReference type="SAM" id="Phobius"/>
    </source>
</evidence>
<organism evidence="4 5">
    <name type="scientific">Buddleja alternifolia</name>
    <dbReference type="NCBI Taxonomy" id="168488"/>
    <lineage>
        <taxon>Eukaryota</taxon>
        <taxon>Viridiplantae</taxon>
        <taxon>Streptophyta</taxon>
        <taxon>Embryophyta</taxon>
        <taxon>Tracheophyta</taxon>
        <taxon>Spermatophyta</taxon>
        <taxon>Magnoliopsida</taxon>
        <taxon>eudicotyledons</taxon>
        <taxon>Gunneridae</taxon>
        <taxon>Pentapetalae</taxon>
        <taxon>asterids</taxon>
        <taxon>lamiids</taxon>
        <taxon>Lamiales</taxon>
        <taxon>Scrophulariaceae</taxon>
        <taxon>Buddlejeae</taxon>
        <taxon>Buddleja</taxon>
    </lineage>
</organism>
<comment type="subcellular location">
    <subcellularLocation>
        <location evidence="1">Membrane</location>
        <topology evidence="1">Single-pass type I membrane protein</topology>
    </subcellularLocation>
</comment>
<dbReference type="PANTHER" id="PTHR48006:SF88">
    <property type="entry name" value="LRR RECEPTOR-LIKE KINASE FAMILY PROTEIN"/>
    <property type="match status" value="1"/>
</dbReference>
<dbReference type="Gene3D" id="3.30.200.20">
    <property type="entry name" value="Phosphorylase Kinase, domain 1"/>
    <property type="match status" value="1"/>
</dbReference>
<keyword evidence="5" id="KW-1185">Reference proteome</keyword>
<sequence length="362" mass="41051">MFPPEIYANNRRLCGYPCESGERDAFVDGFIVGWAVFFALFLVVRWFIPLHKFTIKFIRRRAIITSPRIQSLPSTNTTDNTMISMLEKFASRMSFSELSEATDSFSENNIIAIGETGITYKGTLSNGWSLAIKNLFNAPHIQHEFQSEITMLGTFRHKNLMRVIGFCDEFNGRFIIYKLMPNGNLHDYLLSSNINMEWPLRVNIAVGIANGIAWLHQNRVVHRGISSKCVQLDENYDPKISEFGKATTSNGTLNGDFSVPGSYVEDIYGFGMVLLELVMGKKHEEFISSFESIDYGDMFGLISELQATEDYEDEICHFLNIAKKCVECDSGSCPSMVEVSQMLIGTTTRYDYDTENEIQFAT</sequence>
<dbReference type="InterPro" id="IPR011009">
    <property type="entry name" value="Kinase-like_dom_sf"/>
</dbReference>
<feature type="domain" description="Protein kinase" evidence="3">
    <location>
        <begin position="105"/>
        <end position="344"/>
    </location>
</feature>
<dbReference type="InterPro" id="IPR001245">
    <property type="entry name" value="Ser-Thr/Tyr_kinase_cat_dom"/>
</dbReference>
<comment type="caution">
    <text evidence="4">The sequence shown here is derived from an EMBL/GenBank/DDBJ whole genome shotgun (WGS) entry which is preliminary data.</text>
</comment>
<protein>
    <recommendedName>
        <fullName evidence="3">Protein kinase domain-containing protein</fullName>
    </recommendedName>
</protein>
<dbReference type="GO" id="GO:0005524">
    <property type="term" value="F:ATP binding"/>
    <property type="evidence" value="ECO:0007669"/>
    <property type="project" value="InterPro"/>
</dbReference>
<dbReference type="Pfam" id="PF07714">
    <property type="entry name" value="PK_Tyr_Ser-Thr"/>
    <property type="match status" value="1"/>
</dbReference>
<dbReference type="Proteomes" id="UP000826271">
    <property type="component" value="Unassembled WGS sequence"/>
</dbReference>